<feature type="region of interest" description="Disordered" evidence="1">
    <location>
        <begin position="1"/>
        <end position="152"/>
    </location>
</feature>
<comment type="caution">
    <text evidence="2">The sequence shown here is derived from an EMBL/GenBank/DDBJ whole genome shotgun (WGS) entry which is preliminary data.</text>
</comment>
<proteinExistence type="predicted"/>
<dbReference type="EMBL" id="JBBCAQ010000020">
    <property type="protein sequence ID" value="KAK7592759.1"/>
    <property type="molecule type" value="Genomic_DNA"/>
</dbReference>
<evidence type="ECO:0000256" key="1">
    <source>
        <dbReference type="SAM" id="MobiDB-lite"/>
    </source>
</evidence>
<name>A0AAN9TJJ8_9HEMI</name>
<feature type="compositionally biased region" description="Basic and acidic residues" evidence="1">
    <location>
        <begin position="53"/>
        <end position="66"/>
    </location>
</feature>
<feature type="compositionally biased region" description="Basic residues" evidence="1">
    <location>
        <begin position="138"/>
        <end position="147"/>
    </location>
</feature>
<accession>A0AAN9TJJ8</accession>
<evidence type="ECO:0000313" key="2">
    <source>
        <dbReference type="EMBL" id="KAK7592759.1"/>
    </source>
</evidence>
<sequence>MRIYAISRGSERALTDANGGAERGGGFARLASCGARDVDKTSPPPPPPLAARCKKENERKARNARGDRKKQRTKKKIDLSPRPSSGRYFSGHRQTDSPFLRRRAYKIRQSSRSAAQAVGRAPVTSMASSGKNPGSTRTTRRAGRRMRRKEEGGGWKLIKIDDSFLSVFGQKKARLRSPAAL</sequence>
<dbReference type="AlphaFoldDB" id="A0AAN9TJJ8"/>
<organism evidence="2 3">
    <name type="scientific">Parthenolecanium corni</name>
    <dbReference type="NCBI Taxonomy" id="536013"/>
    <lineage>
        <taxon>Eukaryota</taxon>
        <taxon>Metazoa</taxon>
        <taxon>Ecdysozoa</taxon>
        <taxon>Arthropoda</taxon>
        <taxon>Hexapoda</taxon>
        <taxon>Insecta</taxon>
        <taxon>Pterygota</taxon>
        <taxon>Neoptera</taxon>
        <taxon>Paraneoptera</taxon>
        <taxon>Hemiptera</taxon>
        <taxon>Sternorrhyncha</taxon>
        <taxon>Coccoidea</taxon>
        <taxon>Coccidae</taxon>
        <taxon>Parthenolecanium</taxon>
    </lineage>
</organism>
<keyword evidence="3" id="KW-1185">Reference proteome</keyword>
<protein>
    <submittedName>
        <fullName evidence="2">Uncharacterized protein</fullName>
    </submittedName>
</protein>
<reference evidence="2 3" key="1">
    <citation type="submission" date="2024-03" db="EMBL/GenBank/DDBJ databases">
        <title>Adaptation during the transition from Ophiocordyceps entomopathogen to insect associate is accompanied by gene loss and intensified selection.</title>
        <authorList>
            <person name="Ward C.M."/>
            <person name="Onetto C.A."/>
            <person name="Borneman A.R."/>
        </authorList>
    </citation>
    <scope>NUCLEOTIDE SEQUENCE [LARGE SCALE GENOMIC DNA]</scope>
    <source>
        <strain evidence="2">AWRI1</strain>
        <tissue evidence="2">Single Adult Female</tissue>
    </source>
</reference>
<dbReference type="Proteomes" id="UP001367676">
    <property type="component" value="Unassembled WGS sequence"/>
</dbReference>
<evidence type="ECO:0000313" key="3">
    <source>
        <dbReference type="Proteomes" id="UP001367676"/>
    </source>
</evidence>
<gene>
    <name evidence="2" type="ORF">V9T40_007511</name>
</gene>